<dbReference type="InterPro" id="IPR023393">
    <property type="entry name" value="START-like_dom_sf"/>
</dbReference>
<dbReference type="Gene3D" id="3.30.530.20">
    <property type="match status" value="1"/>
</dbReference>
<dbReference type="Pfam" id="PF10604">
    <property type="entry name" value="Polyketide_cyc2"/>
    <property type="match status" value="1"/>
</dbReference>
<dbReference type="Proteomes" id="UP000326207">
    <property type="component" value="Unassembled WGS sequence"/>
</dbReference>
<dbReference type="EMBL" id="QKKZ01000002">
    <property type="protein sequence ID" value="KAB7514885.1"/>
    <property type="molecule type" value="Genomic_DNA"/>
</dbReference>
<organism evidence="3 4">
    <name type="scientific">Halosegnis rubeus</name>
    <dbReference type="NCBI Taxonomy" id="2212850"/>
    <lineage>
        <taxon>Archaea</taxon>
        <taxon>Methanobacteriati</taxon>
        <taxon>Methanobacteriota</taxon>
        <taxon>Stenosarchaea group</taxon>
        <taxon>Halobacteria</taxon>
        <taxon>Halobacteriales</taxon>
        <taxon>Natronomonadaceae</taxon>
        <taxon>Halosegnis</taxon>
    </lineage>
</organism>
<proteinExistence type="predicted"/>
<dbReference type="EMBL" id="QJOW01000001">
    <property type="protein sequence ID" value="KAB7518194.1"/>
    <property type="molecule type" value="Genomic_DNA"/>
</dbReference>
<comment type="caution">
    <text evidence="3">The sequence shown here is derived from an EMBL/GenBank/DDBJ whole genome shotgun (WGS) entry which is preliminary data.</text>
</comment>
<evidence type="ECO:0000313" key="3">
    <source>
        <dbReference type="EMBL" id="KAB7519226.1"/>
    </source>
</evidence>
<accession>A0A5N5UHK4</accession>
<protein>
    <submittedName>
        <fullName evidence="3">Polyketide cyclase</fullName>
    </submittedName>
</protein>
<evidence type="ECO:0000313" key="2">
    <source>
        <dbReference type="EMBL" id="KAB7518194.1"/>
    </source>
</evidence>
<dbReference type="Proteomes" id="UP000326865">
    <property type="component" value="Unassembled WGS sequence"/>
</dbReference>
<name>A0A5N5UNE1_9EURY</name>
<reference evidence="4 5" key="1">
    <citation type="submission" date="2019-10" db="EMBL/GenBank/DDBJ databases">
        <title>Unraveling microbial dark matter from salterns through culturing: the case of the genus Halosegnis.</title>
        <authorList>
            <person name="Duran-Viseras A."/>
            <person name="Andrei A.-S."/>
            <person name="Vera-Gargallo B."/>
            <person name="Ghai R."/>
            <person name="Sanchez-Porro C."/>
            <person name="Ventosa A."/>
        </authorList>
    </citation>
    <scope>NUCLEOTIDE SEQUENCE [LARGE SCALE GENOMIC DNA]</scope>
    <source>
        <strain evidence="2 5">F17-44</strain>
        <strain evidence="1 6">F18-79</strain>
        <strain evidence="3 4">F19-13</strain>
    </source>
</reference>
<keyword evidence="6" id="KW-1185">Reference proteome</keyword>
<dbReference type="RefSeq" id="WP_152119093.1">
    <property type="nucleotide sequence ID" value="NZ_QJOW01000001.1"/>
</dbReference>
<evidence type="ECO:0000313" key="5">
    <source>
        <dbReference type="Proteomes" id="UP000326302"/>
    </source>
</evidence>
<dbReference type="OrthoDB" id="25755at2157"/>
<dbReference type="SUPFAM" id="SSF55961">
    <property type="entry name" value="Bet v1-like"/>
    <property type="match status" value="1"/>
</dbReference>
<dbReference type="EMBL" id="QMDY01000002">
    <property type="protein sequence ID" value="KAB7519226.1"/>
    <property type="molecule type" value="Genomic_DNA"/>
</dbReference>
<dbReference type="Proteomes" id="UP000326302">
    <property type="component" value="Unassembled WGS sequence"/>
</dbReference>
<evidence type="ECO:0000313" key="6">
    <source>
        <dbReference type="Proteomes" id="UP000326865"/>
    </source>
</evidence>
<accession>A0A5N5U8D4</accession>
<sequence>MTVRVEESFEFDAPPATIWGFIADPEWRAEPISVVDEYESTGERTATWHLKLPIPLIRRTIAVETEDVERRENEYVRFIGESRVMRVQGEHEIEETETGCRLHNRFVVDGKVPGVERFFKKNFTDELDNIERAIRDSIQE</sequence>
<gene>
    <name evidence="1" type="ORF">DM867_07205</name>
    <name evidence="2" type="ORF">DMP03_02195</name>
    <name evidence="3" type="ORF">DP108_03710</name>
</gene>
<dbReference type="AlphaFoldDB" id="A0A5N5UNE1"/>
<dbReference type="InterPro" id="IPR019587">
    <property type="entry name" value="Polyketide_cyclase/dehydratase"/>
</dbReference>
<accession>A0A5N5UNE1</accession>
<evidence type="ECO:0000313" key="1">
    <source>
        <dbReference type="EMBL" id="KAB7514885.1"/>
    </source>
</evidence>
<evidence type="ECO:0000313" key="4">
    <source>
        <dbReference type="Proteomes" id="UP000326207"/>
    </source>
</evidence>